<comment type="function">
    <text evidence="8">Catalyzes the deamination of adenosine to inosine at the wobble position 34 of tRNA(Arg2).</text>
</comment>
<keyword evidence="11" id="KW-1185">Reference proteome</keyword>
<evidence type="ECO:0000256" key="6">
    <source>
        <dbReference type="ARBA" id="ARBA00022833"/>
    </source>
</evidence>
<dbReference type="Proteomes" id="UP000051841">
    <property type="component" value="Unassembled WGS sequence"/>
</dbReference>
<evidence type="ECO:0000313" key="10">
    <source>
        <dbReference type="EMBL" id="KRN46238.1"/>
    </source>
</evidence>
<dbReference type="SUPFAM" id="SSF53927">
    <property type="entry name" value="Cytidine deaminase-like"/>
    <property type="match status" value="1"/>
</dbReference>
<name>A0A0R2H176_9FIRM</name>
<dbReference type="GO" id="GO:0052717">
    <property type="term" value="F:tRNA-specific adenosine-34 deaminase activity"/>
    <property type="evidence" value="ECO:0007669"/>
    <property type="project" value="UniProtKB-UniRule"/>
</dbReference>
<keyword evidence="4 8" id="KW-0479">Metal-binding</keyword>
<evidence type="ECO:0000256" key="4">
    <source>
        <dbReference type="ARBA" id="ARBA00022723"/>
    </source>
</evidence>
<dbReference type="RefSeq" id="WP_031589872.1">
    <property type="nucleotide sequence ID" value="NZ_JNKN01000059.1"/>
</dbReference>
<evidence type="ECO:0000256" key="2">
    <source>
        <dbReference type="ARBA" id="ARBA00011738"/>
    </source>
</evidence>
<gene>
    <name evidence="8" type="primary">tadA</name>
    <name evidence="10" type="ORF">IV49_GL001860</name>
</gene>
<dbReference type="FunFam" id="3.40.140.10:FF:000005">
    <property type="entry name" value="tRNA-specific adenosine deaminase"/>
    <property type="match status" value="1"/>
</dbReference>
<evidence type="ECO:0000256" key="5">
    <source>
        <dbReference type="ARBA" id="ARBA00022801"/>
    </source>
</evidence>
<keyword evidence="3 8" id="KW-0819">tRNA processing</keyword>
<dbReference type="HAMAP" id="MF_00972">
    <property type="entry name" value="tRNA_aden_deaminase"/>
    <property type="match status" value="1"/>
</dbReference>
<sequence length="148" mass="16839">MSDEYYMSLAIEEAKKAADVNEVPVGAVIVYNDQVIAKCHNYKEHSNRTIAHAEILAIEKANCYFDSWYLNDCTLYVTLEPCMMCTGAIVQSRIKRVVFGAADSRWPGMSTLLNDYTYNHEVELTSGVLKEDCSSILSNYFRSKRRIC</sequence>
<dbReference type="InterPro" id="IPR016192">
    <property type="entry name" value="APOBEC/CMP_deaminase_Zn-bd"/>
</dbReference>
<dbReference type="GO" id="GO:0002100">
    <property type="term" value="P:tRNA wobble adenosine to inosine editing"/>
    <property type="evidence" value="ECO:0007669"/>
    <property type="project" value="UniProtKB-UniRule"/>
</dbReference>
<feature type="binding site" evidence="8">
    <location>
        <position position="85"/>
    </location>
    <ligand>
        <name>Zn(2+)</name>
        <dbReference type="ChEBI" id="CHEBI:29105"/>
        <note>catalytic</note>
    </ligand>
</feature>
<organism evidence="10 11">
    <name type="scientific">Kandleria vitulina DSM 20405</name>
    <dbReference type="NCBI Taxonomy" id="1410657"/>
    <lineage>
        <taxon>Bacteria</taxon>
        <taxon>Bacillati</taxon>
        <taxon>Bacillota</taxon>
        <taxon>Erysipelotrichia</taxon>
        <taxon>Erysipelotrichales</taxon>
        <taxon>Coprobacillaceae</taxon>
        <taxon>Kandleria</taxon>
    </lineage>
</organism>
<comment type="cofactor">
    <cofactor evidence="8">
        <name>Zn(2+)</name>
        <dbReference type="ChEBI" id="CHEBI:29105"/>
    </cofactor>
    <text evidence="8">Binds 1 zinc ion per subunit.</text>
</comment>
<feature type="domain" description="CMP/dCMP-type deaminase" evidence="9">
    <location>
        <begin position="1"/>
        <end position="113"/>
    </location>
</feature>
<dbReference type="InterPro" id="IPR058535">
    <property type="entry name" value="MafB19-deam"/>
</dbReference>
<keyword evidence="5 8" id="KW-0378">Hydrolase</keyword>
<dbReference type="NCBIfam" id="NF008113">
    <property type="entry name" value="PRK10860.1"/>
    <property type="match status" value="1"/>
</dbReference>
<accession>A0A0R2H176</accession>
<feature type="binding site" evidence="8">
    <location>
        <position position="52"/>
    </location>
    <ligand>
        <name>Zn(2+)</name>
        <dbReference type="ChEBI" id="CHEBI:29105"/>
        <note>catalytic</note>
    </ligand>
</feature>
<evidence type="ECO:0000313" key="11">
    <source>
        <dbReference type="Proteomes" id="UP000051841"/>
    </source>
</evidence>
<dbReference type="AlphaFoldDB" id="A0A0R2H176"/>
<comment type="caution">
    <text evidence="10">The sequence shown here is derived from an EMBL/GenBank/DDBJ whole genome shotgun (WGS) entry which is preliminary data.</text>
</comment>
<dbReference type="Pfam" id="PF14437">
    <property type="entry name" value="MafB19-deam"/>
    <property type="match status" value="1"/>
</dbReference>
<dbReference type="GO" id="GO:0008270">
    <property type="term" value="F:zinc ion binding"/>
    <property type="evidence" value="ECO:0007669"/>
    <property type="project" value="UniProtKB-UniRule"/>
</dbReference>
<comment type="similarity">
    <text evidence="1">Belongs to the cytidine and deoxycytidylate deaminase family. ADAT2 subfamily.</text>
</comment>
<feature type="active site" description="Proton donor" evidence="8">
    <location>
        <position position="54"/>
    </location>
</feature>
<dbReference type="PROSITE" id="PS00903">
    <property type="entry name" value="CYT_DCMP_DEAMINASES_1"/>
    <property type="match status" value="1"/>
</dbReference>
<comment type="catalytic activity">
    <reaction evidence="7 8">
        <text>adenosine(34) in tRNA + H2O + H(+) = inosine(34) in tRNA + NH4(+)</text>
        <dbReference type="Rhea" id="RHEA:43168"/>
        <dbReference type="Rhea" id="RHEA-COMP:10373"/>
        <dbReference type="Rhea" id="RHEA-COMP:10374"/>
        <dbReference type="ChEBI" id="CHEBI:15377"/>
        <dbReference type="ChEBI" id="CHEBI:15378"/>
        <dbReference type="ChEBI" id="CHEBI:28938"/>
        <dbReference type="ChEBI" id="CHEBI:74411"/>
        <dbReference type="ChEBI" id="CHEBI:82852"/>
        <dbReference type="EC" id="3.5.4.33"/>
    </reaction>
</comment>
<dbReference type="PANTHER" id="PTHR11079">
    <property type="entry name" value="CYTOSINE DEAMINASE FAMILY MEMBER"/>
    <property type="match status" value="1"/>
</dbReference>
<comment type="subunit">
    <text evidence="2 8">Homodimer.</text>
</comment>
<evidence type="ECO:0000256" key="1">
    <source>
        <dbReference type="ARBA" id="ARBA00010669"/>
    </source>
</evidence>
<evidence type="ECO:0000259" key="9">
    <source>
        <dbReference type="PROSITE" id="PS51747"/>
    </source>
</evidence>
<dbReference type="EC" id="3.5.4.33" evidence="8"/>
<dbReference type="PROSITE" id="PS51747">
    <property type="entry name" value="CYT_DCMP_DEAMINASES_2"/>
    <property type="match status" value="1"/>
</dbReference>
<keyword evidence="6 8" id="KW-0862">Zinc</keyword>
<evidence type="ECO:0000256" key="8">
    <source>
        <dbReference type="HAMAP-Rule" id="MF_00972"/>
    </source>
</evidence>
<dbReference type="InterPro" id="IPR016193">
    <property type="entry name" value="Cytidine_deaminase-like"/>
</dbReference>
<feature type="binding site" evidence="8">
    <location>
        <position position="82"/>
    </location>
    <ligand>
        <name>Zn(2+)</name>
        <dbReference type="ChEBI" id="CHEBI:29105"/>
        <note>catalytic</note>
    </ligand>
</feature>
<dbReference type="PATRIC" id="fig|1410657.5.peg.1920"/>
<dbReference type="CDD" id="cd01285">
    <property type="entry name" value="nucleoside_deaminase"/>
    <property type="match status" value="1"/>
</dbReference>
<protein>
    <recommendedName>
        <fullName evidence="8">tRNA-specific adenosine deaminase</fullName>
        <ecNumber evidence="8">3.5.4.33</ecNumber>
    </recommendedName>
</protein>
<dbReference type="Gene3D" id="3.40.140.10">
    <property type="entry name" value="Cytidine Deaminase, domain 2"/>
    <property type="match status" value="1"/>
</dbReference>
<dbReference type="PANTHER" id="PTHR11079:SF202">
    <property type="entry name" value="TRNA-SPECIFIC ADENOSINE DEAMINASE"/>
    <property type="match status" value="1"/>
</dbReference>
<proteinExistence type="inferred from homology"/>
<evidence type="ECO:0000256" key="3">
    <source>
        <dbReference type="ARBA" id="ARBA00022694"/>
    </source>
</evidence>
<dbReference type="InterPro" id="IPR002125">
    <property type="entry name" value="CMP_dCMP_dom"/>
</dbReference>
<dbReference type="EMBL" id="JQBL01000062">
    <property type="protein sequence ID" value="KRN46238.1"/>
    <property type="molecule type" value="Genomic_DNA"/>
</dbReference>
<reference evidence="10 11" key="1">
    <citation type="journal article" date="2015" name="Genome Announc.">
        <title>Expanding the biotechnology potential of lactobacilli through comparative genomics of 213 strains and associated genera.</title>
        <authorList>
            <person name="Sun Z."/>
            <person name="Harris H.M."/>
            <person name="McCann A."/>
            <person name="Guo C."/>
            <person name="Argimon S."/>
            <person name="Zhang W."/>
            <person name="Yang X."/>
            <person name="Jeffery I.B."/>
            <person name="Cooney J.C."/>
            <person name="Kagawa T.F."/>
            <person name="Liu W."/>
            <person name="Song Y."/>
            <person name="Salvetti E."/>
            <person name="Wrobel A."/>
            <person name="Rasinkangas P."/>
            <person name="Parkhill J."/>
            <person name="Rea M.C."/>
            <person name="O'Sullivan O."/>
            <person name="Ritari J."/>
            <person name="Douillard F.P."/>
            <person name="Paul Ross R."/>
            <person name="Yang R."/>
            <person name="Briner A.E."/>
            <person name="Felis G.E."/>
            <person name="de Vos W.M."/>
            <person name="Barrangou R."/>
            <person name="Klaenhammer T.R."/>
            <person name="Caufield P.W."/>
            <person name="Cui Y."/>
            <person name="Zhang H."/>
            <person name="O'Toole P.W."/>
        </authorList>
    </citation>
    <scope>NUCLEOTIDE SEQUENCE [LARGE SCALE GENOMIC DNA]</scope>
    <source>
        <strain evidence="10 11">DSM 20405</strain>
    </source>
</reference>
<dbReference type="InterPro" id="IPR028883">
    <property type="entry name" value="tRNA_aden_deaminase"/>
</dbReference>
<evidence type="ECO:0000256" key="7">
    <source>
        <dbReference type="ARBA" id="ARBA00048045"/>
    </source>
</evidence>